<dbReference type="SMART" id="SM00421">
    <property type="entry name" value="HTH_LUXR"/>
    <property type="match status" value="1"/>
</dbReference>
<dbReference type="InterPro" id="IPR036388">
    <property type="entry name" value="WH-like_DNA-bd_sf"/>
</dbReference>
<dbReference type="PROSITE" id="PS50112">
    <property type="entry name" value="PAS"/>
    <property type="match status" value="2"/>
</dbReference>
<sequence length="509" mass="57509">MPQTVPEQIALQRQVNRRQLQMIIAGLGEGIILVDPDGSMVWANESALALHNVSELAQLGTSAADYRRRFELKYRNNHVLADSQYPIDRLLAGEEFREVVAELGRTSSDATEDRRRVLRFRGFALPDAKGSPESHVLVIEDLTQQTSADERFERTFAANPAPAIICRLSDLRYVKVNPGFLAMTGFSKDDIVGRSAYEFDVLENAERKDAALASLREGRTIPQMESILRLSDGKSKAVIVAGQPIEIWEDKCMLFTFMDMDPRRQMEDALRQSEERFARTFRLTPIPTMLSTREGLRILDVNDAFQSVLGFEPEEVIGRTGGELAIWADNVSRRHLEKAFEASGSFRNLELPLRTKHDELLDCLVSAETVSIHGEECVLTVVQDITERKRSEEELIAAIEAVMRDASWFSRTVIEKLAHLRRPGRTDKPTVSLADLTPRELEVLGLMCQGLSNIDIVKKLGVTQNTVRNHIARIYMKADVHDRAGAVVWARERGFTGNRKPEPKRHPRR</sequence>
<protein>
    <submittedName>
        <fullName evidence="4">PAS domain S-box protein</fullName>
    </submittedName>
</protein>
<dbReference type="InterPro" id="IPR000792">
    <property type="entry name" value="Tscrpt_reg_LuxR_C"/>
</dbReference>
<evidence type="ECO:0000313" key="5">
    <source>
        <dbReference type="Proteomes" id="UP001272097"/>
    </source>
</evidence>
<reference evidence="4 5" key="1">
    <citation type="submission" date="2023-08" db="EMBL/GenBank/DDBJ databases">
        <title>Implementing the SeqCode for naming new Mesorhizobium species isolated from Vachellia karroo root nodules.</title>
        <authorList>
            <person name="Van Lill M."/>
        </authorList>
    </citation>
    <scope>NUCLEOTIDE SEQUENCE [LARGE SCALE GENOMIC DNA]</scope>
    <source>
        <strain evidence="4 5">VK3E</strain>
    </source>
</reference>
<evidence type="ECO:0000256" key="1">
    <source>
        <dbReference type="ARBA" id="ARBA00023125"/>
    </source>
</evidence>
<organism evidence="4 5">
    <name type="scientific">Mesorhizobium australafricanum</name>
    <dbReference type="NCBI Taxonomy" id="3072311"/>
    <lineage>
        <taxon>Bacteria</taxon>
        <taxon>Pseudomonadati</taxon>
        <taxon>Pseudomonadota</taxon>
        <taxon>Alphaproteobacteria</taxon>
        <taxon>Hyphomicrobiales</taxon>
        <taxon>Phyllobacteriaceae</taxon>
        <taxon>Mesorhizobium</taxon>
    </lineage>
</organism>
<feature type="domain" description="PAS" evidence="3">
    <location>
        <begin position="148"/>
        <end position="199"/>
    </location>
</feature>
<dbReference type="CDD" id="cd06170">
    <property type="entry name" value="LuxR_C_like"/>
    <property type="match status" value="1"/>
</dbReference>
<dbReference type="SUPFAM" id="SSF46894">
    <property type="entry name" value="C-terminal effector domain of the bipartite response regulators"/>
    <property type="match status" value="1"/>
</dbReference>
<dbReference type="Pfam" id="PF13426">
    <property type="entry name" value="PAS_9"/>
    <property type="match status" value="2"/>
</dbReference>
<dbReference type="NCBIfam" id="TIGR00229">
    <property type="entry name" value="sensory_box"/>
    <property type="match status" value="2"/>
</dbReference>
<comment type="caution">
    <text evidence="4">The sequence shown here is derived from an EMBL/GenBank/DDBJ whole genome shotgun (WGS) entry which is preliminary data.</text>
</comment>
<dbReference type="InterPro" id="IPR013656">
    <property type="entry name" value="PAS_4"/>
</dbReference>
<accession>A0ABU4WTT7</accession>
<dbReference type="PANTHER" id="PTHR43214:SF38">
    <property type="entry name" value="NITRATE_NITRITE RESPONSE REGULATOR PROTEIN NARL"/>
    <property type="match status" value="1"/>
</dbReference>
<gene>
    <name evidence="4" type="ORF">RFM51_07620</name>
</gene>
<dbReference type="PANTHER" id="PTHR43214">
    <property type="entry name" value="TWO-COMPONENT RESPONSE REGULATOR"/>
    <property type="match status" value="1"/>
</dbReference>
<keyword evidence="1" id="KW-0238">DNA-binding</keyword>
<evidence type="ECO:0000313" key="4">
    <source>
        <dbReference type="EMBL" id="MDX8439457.1"/>
    </source>
</evidence>
<dbReference type="RefSeq" id="WP_320213366.1">
    <property type="nucleotide sequence ID" value="NZ_JAVIIS010000008.1"/>
</dbReference>
<dbReference type="Pfam" id="PF00196">
    <property type="entry name" value="GerE"/>
    <property type="match status" value="1"/>
</dbReference>
<dbReference type="InterPro" id="IPR035965">
    <property type="entry name" value="PAS-like_dom_sf"/>
</dbReference>
<dbReference type="Pfam" id="PF08448">
    <property type="entry name" value="PAS_4"/>
    <property type="match status" value="1"/>
</dbReference>
<feature type="domain" description="HTH luxR-type" evidence="2">
    <location>
        <begin position="429"/>
        <end position="494"/>
    </location>
</feature>
<evidence type="ECO:0000259" key="3">
    <source>
        <dbReference type="PROSITE" id="PS50112"/>
    </source>
</evidence>
<dbReference type="PROSITE" id="PS50043">
    <property type="entry name" value="HTH_LUXR_2"/>
    <property type="match status" value="1"/>
</dbReference>
<proteinExistence type="predicted"/>
<dbReference type="InterPro" id="IPR016032">
    <property type="entry name" value="Sig_transdc_resp-reg_C-effctor"/>
</dbReference>
<dbReference type="Proteomes" id="UP001272097">
    <property type="component" value="Unassembled WGS sequence"/>
</dbReference>
<evidence type="ECO:0000259" key="2">
    <source>
        <dbReference type="PROSITE" id="PS50043"/>
    </source>
</evidence>
<keyword evidence="5" id="KW-1185">Reference proteome</keyword>
<dbReference type="SUPFAM" id="SSF55785">
    <property type="entry name" value="PYP-like sensor domain (PAS domain)"/>
    <property type="match status" value="3"/>
</dbReference>
<dbReference type="SMART" id="SM00091">
    <property type="entry name" value="PAS"/>
    <property type="match status" value="3"/>
</dbReference>
<name>A0ABU4WTT7_9HYPH</name>
<dbReference type="InterPro" id="IPR000014">
    <property type="entry name" value="PAS"/>
</dbReference>
<dbReference type="PRINTS" id="PR00038">
    <property type="entry name" value="HTHLUXR"/>
</dbReference>
<dbReference type="EMBL" id="JAVIIS010000008">
    <property type="protein sequence ID" value="MDX8439457.1"/>
    <property type="molecule type" value="Genomic_DNA"/>
</dbReference>
<dbReference type="Gene3D" id="3.30.450.20">
    <property type="entry name" value="PAS domain"/>
    <property type="match status" value="3"/>
</dbReference>
<dbReference type="InterPro" id="IPR039420">
    <property type="entry name" value="WalR-like"/>
</dbReference>
<dbReference type="Gene3D" id="1.10.10.10">
    <property type="entry name" value="Winged helix-like DNA-binding domain superfamily/Winged helix DNA-binding domain"/>
    <property type="match status" value="1"/>
</dbReference>
<feature type="domain" description="PAS" evidence="3">
    <location>
        <begin position="273"/>
        <end position="320"/>
    </location>
</feature>
<dbReference type="CDD" id="cd00130">
    <property type="entry name" value="PAS"/>
    <property type="match status" value="2"/>
</dbReference>